<name>A0A0C3C6J3_OIDMZ</name>
<dbReference type="GO" id="GO:0008270">
    <property type="term" value="F:zinc ion binding"/>
    <property type="evidence" value="ECO:0007669"/>
    <property type="project" value="UniProtKB-KW"/>
</dbReference>
<reference evidence="4 5" key="1">
    <citation type="submission" date="2014-04" db="EMBL/GenBank/DDBJ databases">
        <authorList>
            <consortium name="DOE Joint Genome Institute"/>
            <person name="Kuo A."/>
            <person name="Martino E."/>
            <person name="Perotto S."/>
            <person name="Kohler A."/>
            <person name="Nagy L.G."/>
            <person name="Floudas D."/>
            <person name="Copeland A."/>
            <person name="Barry K.W."/>
            <person name="Cichocki N."/>
            <person name="Veneault-Fourrey C."/>
            <person name="LaButti K."/>
            <person name="Lindquist E.A."/>
            <person name="Lipzen A."/>
            <person name="Lundell T."/>
            <person name="Morin E."/>
            <person name="Murat C."/>
            <person name="Sun H."/>
            <person name="Tunlid A."/>
            <person name="Henrissat B."/>
            <person name="Grigoriev I.V."/>
            <person name="Hibbett D.S."/>
            <person name="Martin F."/>
            <person name="Nordberg H.P."/>
            <person name="Cantor M.N."/>
            <person name="Hua S.X."/>
        </authorList>
    </citation>
    <scope>NUCLEOTIDE SEQUENCE [LARGE SCALE GENOMIC DNA]</scope>
    <source>
        <strain evidence="4 5">Zn</strain>
    </source>
</reference>
<keyword evidence="1" id="KW-0863">Zinc-finger</keyword>
<evidence type="ECO:0000313" key="4">
    <source>
        <dbReference type="EMBL" id="KIM94508.1"/>
    </source>
</evidence>
<dbReference type="STRING" id="913774.A0A0C3C6J3"/>
<organism evidence="4 5">
    <name type="scientific">Oidiodendron maius (strain Zn)</name>
    <dbReference type="NCBI Taxonomy" id="913774"/>
    <lineage>
        <taxon>Eukaryota</taxon>
        <taxon>Fungi</taxon>
        <taxon>Dikarya</taxon>
        <taxon>Ascomycota</taxon>
        <taxon>Pezizomycotina</taxon>
        <taxon>Leotiomycetes</taxon>
        <taxon>Leotiomycetes incertae sedis</taxon>
        <taxon>Myxotrichaceae</taxon>
        <taxon>Oidiodendron</taxon>
    </lineage>
</organism>
<dbReference type="HOGENOM" id="CLU_794755_0_0_1"/>
<dbReference type="Pfam" id="PF00096">
    <property type="entry name" value="zf-C2H2"/>
    <property type="match status" value="1"/>
</dbReference>
<dbReference type="PROSITE" id="PS00028">
    <property type="entry name" value="ZINC_FINGER_C2H2_1"/>
    <property type="match status" value="1"/>
</dbReference>
<reference evidence="5" key="2">
    <citation type="submission" date="2015-01" db="EMBL/GenBank/DDBJ databases">
        <title>Evolutionary Origins and Diversification of the Mycorrhizal Mutualists.</title>
        <authorList>
            <consortium name="DOE Joint Genome Institute"/>
            <consortium name="Mycorrhizal Genomics Consortium"/>
            <person name="Kohler A."/>
            <person name="Kuo A."/>
            <person name="Nagy L.G."/>
            <person name="Floudas D."/>
            <person name="Copeland A."/>
            <person name="Barry K.W."/>
            <person name="Cichocki N."/>
            <person name="Veneault-Fourrey C."/>
            <person name="LaButti K."/>
            <person name="Lindquist E.A."/>
            <person name="Lipzen A."/>
            <person name="Lundell T."/>
            <person name="Morin E."/>
            <person name="Murat C."/>
            <person name="Riley R."/>
            <person name="Ohm R."/>
            <person name="Sun H."/>
            <person name="Tunlid A."/>
            <person name="Henrissat B."/>
            <person name="Grigoriev I.V."/>
            <person name="Hibbett D.S."/>
            <person name="Martin F."/>
        </authorList>
    </citation>
    <scope>NUCLEOTIDE SEQUENCE [LARGE SCALE GENOMIC DNA]</scope>
    <source>
        <strain evidence="5">Zn</strain>
    </source>
</reference>
<dbReference type="PROSITE" id="PS50157">
    <property type="entry name" value="ZINC_FINGER_C2H2_2"/>
    <property type="match status" value="1"/>
</dbReference>
<dbReference type="OrthoDB" id="5305647at2759"/>
<keyword evidence="1" id="KW-0862">Zinc</keyword>
<dbReference type="AlphaFoldDB" id="A0A0C3C6J3"/>
<accession>A0A0C3C6J3</accession>
<dbReference type="EMBL" id="KN832890">
    <property type="protein sequence ID" value="KIM94508.1"/>
    <property type="molecule type" value="Genomic_DNA"/>
</dbReference>
<protein>
    <recommendedName>
        <fullName evidence="3">C2H2-type domain-containing protein</fullName>
    </recommendedName>
</protein>
<evidence type="ECO:0000256" key="2">
    <source>
        <dbReference type="SAM" id="MobiDB-lite"/>
    </source>
</evidence>
<dbReference type="SMART" id="SM00355">
    <property type="entry name" value="ZnF_C2H2"/>
    <property type="match status" value="2"/>
</dbReference>
<proteinExistence type="predicted"/>
<dbReference type="InterPro" id="IPR036236">
    <property type="entry name" value="Znf_C2H2_sf"/>
</dbReference>
<sequence>MAPDTNVHLQRRWEQHDPIPSNPAPYASRRNPIRRSRRQFQCDWPHCDQTFSRKSDLTRHRNTIHVPDPYWCVVPGCHRSENYSGDKNPFSRKDNRDEHARRVHQAVGLGLSNANLRAGLTSVNGLNNVTYGLALTSVDGLNAEGEYGPGFSNAELGPTSVDGLSIAYDLALPSTDVLGFDNASFGFNNTSLGLNNAGVGLGLTGVDGLNAEYGLGFSNTEFRPLPTSVDRFNNVAYDLAPTSMDGLVFLNTGLGPNNIGLGLNNANFGVGLTSADGPNAEYELGLGNPELGPGLTSVDGFNNVAYDLALTGAEFTGDSMPQEQIQLLYPTPMNFFPYDIEAESERLNH</sequence>
<keyword evidence="5" id="KW-1185">Reference proteome</keyword>
<dbReference type="InterPro" id="IPR013087">
    <property type="entry name" value="Znf_C2H2_type"/>
</dbReference>
<keyword evidence="1" id="KW-0479">Metal-binding</keyword>
<dbReference type="Proteomes" id="UP000054321">
    <property type="component" value="Unassembled WGS sequence"/>
</dbReference>
<evidence type="ECO:0000256" key="1">
    <source>
        <dbReference type="PROSITE-ProRule" id="PRU00042"/>
    </source>
</evidence>
<dbReference type="Gene3D" id="3.30.160.60">
    <property type="entry name" value="Classic Zinc Finger"/>
    <property type="match status" value="1"/>
</dbReference>
<feature type="domain" description="C2H2-type" evidence="3">
    <location>
        <begin position="40"/>
        <end position="70"/>
    </location>
</feature>
<dbReference type="InParanoid" id="A0A0C3C6J3"/>
<evidence type="ECO:0000259" key="3">
    <source>
        <dbReference type="PROSITE" id="PS50157"/>
    </source>
</evidence>
<feature type="region of interest" description="Disordered" evidence="2">
    <location>
        <begin position="1"/>
        <end position="32"/>
    </location>
</feature>
<evidence type="ECO:0000313" key="5">
    <source>
        <dbReference type="Proteomes" id="UP000054321"/>
    </source>
</evidence>
<dbReference type="SUPFAM" id="SSF57667">
    <property type="entry name" value="beta-beta-alpha zinc fingers"/>
    <property type="match status" value="1"/>
</dbReference>
<gene>
    <name evidence="4" type="ORF">OIDMADRAFT_60834</name>
</gene>